<dbReference type="EMBL" id="RKQG01000003">
    <property type="protein sequence ID" value="RPE27688.1"/>
    <property type="molecule type" value="Genomic_DNA"/>
</dbReference>
<evidence type="ECO:0008006" key="3">
    <source>
        <dbReference type="Google" id="ProtNLM"/>
    </source>
</evidence>
<name>A0A3N4R2U4_9ACTN</name>
<comment type="caution">
    <text evidence="1">The sequence shown here is derived from an EMBL/GenBank/DDBJ whole genome shotgun (WGS) entry which is preliminary data.</text>
</comment>
<dbReference type="Proteomes" id="UP000266906">
    <property type="component" value="Unassembled WGS sequence"/>
</dbReference>
<evidence type="ECO:0000313" key="1">
    <source>
        <dbReference type="EMBL" id="RPE27688.1"/>
    </source>
</evidence>
<keyword evidence="2" id="KW-1185">Reference proteome</keyword>
<gene>
    <name evidence="1" type="ORF">EDD38_6975</name>
</gene>
<sequence length="480" mass="51728">MNVDDLQWQVTNLGGVLPRIVDEVLDGGGLEALVGAAEERGDWFCAEGAVRGLCAAGEFGRAWAVVEPFVGTGWRPAVRVGADVLVRWGRIEQALELSRPAGTAGTEAAEGNAGTGDLAAAVRDHAEVLVRAGRADEAVDVLAPHLRDRRVLGALVELTEGQGCDERVLELLAPLADEFRRSPGRGGSGGPWEVLSGQARVLERSGRADEAIRQFGADVAARRYGPLNNVESYADLLARHGRIEELRSLADTESRAAVPRYVRALEDVGRAGEAEAYLRGLIAAGKPGWHESMLMELLFRQGRPADGIEAAAGTFDDLYDDNLLQSALLLLAEHGLHDRAIALTRERSPEFLAENEAYWVRSNRWWLMGEAGRAAEALAEIEALPVDGADEVDEVDDRELTVAWLLAQDGRVAEADALLRGMPGKRAGTQLAELLIRQGRFAEAIAAIPDVAAQREEEKRRWAKWREAAASGAAGGWGGR</sequence>
<dbReference type="InterPro" id="IPR011990">
    <property type="entry name" value="TPR-like_helical_dom_sf"/>
</dbReference>
<protein>
    <recommendedName>
        <fullName evidence="3">Tetratricopeptide repeat protein</fullName>
    </recommendedName>
</protein>
<evidence type="ECO:0000313" key="2">
    <source>
        <dbReference type="Proteomes" id="UP000266906"/>
    </source>
</evidence>
<organism evidence="1 2">
    <name type="scientific">Kitasatospora cineracea</name>
    <dbReference type="NCBI Taxonomy" id="88074"/>
    <lineage>
        <taxon>Bacteria</taxon>
        <taxon>Bacillati</taxon>
        <taxon>Actinomycetota</taxon>
        <taxon>Actinomycetes</taxon>
        <taxon>Kitasatosporales</taxon>
        <taxon>Streptomycetaceae</taxon>
        <taxon>Kitasatospora</taxon>
    </lineage>
</organism>
<dbReference type="AlphaFoldDB" id="A0A3N4R2U4"/>
<proteinExistence type="predicted"/>
<reference evidence="1 2" key="1">
    <citation type="submission" date="2018-11" db="EMBL/GenBank/DDBJ databases">
        <title>Sequencing the genomes of 1000 actinobacteria strains.</title>
        <authorList>
            <person name="Klenk H.-P."/>
        </authorList>
    </citation>
    <scope>NUCLEOTIDE SEQUENCE [LARGE SCALE GENOMIC DNA]</scope>
    <source>
        <strain evidence="1 2">DSM 44781</strain>
    </source>
</reference>
<accession>A0A3N4R2U4</accession>
<dbReference type="SUPFAM" id="SSF48452">
    <property type="entry name" value="TPR-like"/>
    <property type="match status" value="1"/>
</dbReference>